<proteinExistence type="inferred from homology"/>
<evidence type="ECO:0000313" key="10">
    <source>
        <dbReference type="EMBL" id="WFT75557.1"/>
    </source>
</evidence>
<dbReference type="PANTHER" id="PTHR11705">
    <property type="entry name" value="PROTEASE FAMILY M14 CARBOXYPEPTIDASE A,B"/>
    <property type="match status" value="1"/>
</dbReference>
<keyword evidence="10" id="KW-0121">Carboxypeptidase</keyword>
<dbReference type="SUPFAM" id="SSF52317">
    <property type="entry name" value="Class I glutamine amidotransferase-like"/>
    <property type="match status" value="1"/>
</dbReference>
<feature type="signal peptide" evidence="8">
    <location>
        <begin position="1"/>
        <end position="27"/>
    </location>
</feature>
<name>A0ABY8IZ89_9BACI</name>
<organism evidence="10 11">
    <name type="scientific">Halobacillus naozhouensis</name>
    <dbReference type="NCBI Taxonomy" id="554880"/>
    <lineage>
        <taxon>Bacteria</taxon>
        <taxon>Bacillati</taxon>
        <taxon>Bacillota</taxon>
        <taxon>Bacilli</taxon>
        <taxon>Bacillales</taxon>
        <taxon>Bacillaceae</taxon>
        <taxon>Halobacillus</taxon>
    </lineage>
</organism>
<feature type="chain" id="PRO_5045701658" evidence="8">
    <location>
        <begin position="28"/>
        <end position="781"/>
    </location>
</feature>
<evidence type="ECO:0000256" key="3">
    <source>
        <dbReference type="ARBA" id="ARBA00022670"/>
    </source>
</evidence>
<keyword evidence="4" id="KW-0378">Hydrolase</keyword>
<keyword evidence="6" id="KW-0482">Metalloprotease</keyword>
<evidence type="ECO:0000256" key="2">
    <source>
        <dbReference type="ARBA" id="ARBA00005988"/>
    </source>
</evidence>
<dbReference type="EMBL" id="CP121671">
    <property type="protein sequence ID" value="WFT75557.1"/>
    <property type="molecule type" value="Genomic_DNA"/>
</dbReference>
<evidence type="ECO:0000259" key="9">
    <source>
        <dbReference type="PROSITE" id="PS52035"/>
    </source>
</evidence>
<dbReference type="Pfam" id="PF00246">
    <property type="entry name" value="Peptidase_M14"/>
    <property type="match status" value="1"/>
</dbReference>
<dbReference type="SMART" id="SM00631">
    <property type="entry name" value="Zn_pept"/>
    <property type="match status" value="1"/>
</dbReference>
<dbReference type="PANTHER" id="PTHR11705:SF143">
    <property type="entry name" value="SLL0236 PROTEIN"/>
    <property type="match status" value="1"/>
</dbReference>
<protein>
    <submittedName>
        <fullName evidence="10">M14 family zinc carboxypeptidase</fullName>
    </submittedName>
</protein>
<comment type="cofactor">
    <cofactor evidence="1">
        <name>Zn(2+)</name>
        <dbReference type="ChEBI" id="CHEBI:29105"/>
    </cofactor>
</comment>
<evidence type="ECO:0000256" key="8">
    <source>
        <dbReference type="SAM" id="SignalP"/>
    </source>
</evidence>
<evidence type="ECO:0000256" key="5">
    <source>
        <dbReference type="ARBA" id="ARBA00022833"/>
    </source>
</evidence>
<reference evidence="10 11" key="1">
    <citation type="submission" date="2023-04" db="EMBL/GenBank/DDBJ databases">
        <title>Genome sequence of Halobacillus naozhouensis KACC 21980.</title>
        <authorList>
            <person name="Kim S."/>
            <person name="Heo J."/>
            <person name="Kwon S.-W."/>
        </authorList>
    </citation>
    <scope>NUCLEOTIDE SEQUENCE [LARGE SCALE GENOMIC DNA]</scope>
    <source>
        <strain evidence="10 11">KCTC 13234</strain>
    </source>
</reference>
<accession>A0ABY8IZ89</accession>
<dbReference type="RefSeq" id="WP_283077523.1">
    <property type="nucleotide sequence ID" value="NZ_CP121671.1"/>
</dbReference>
<keyword evidence="8" id="KW-0732">Signal</keyword>
<evidence type="ECO:0000256" key="7">
    <source>
        <dbReference type="PROSITE-ProRule" id="PRU01379"/>
    </source>
</evidence>
<evidence type="ECO:0000256" key="6">
    <source>
        <dbReference type="ARBA" id="ARBA00023049"/>
    </source>
</evidence>
<dbReference type="InterPro" id="IPR000834">
    <property type="entry name" value="Peptidase_M14"/>
</dbReference>
<gene>
    <name evidence="10" type="ORF">P9989_03960</name>
</gene>
<evidence type="ECO:0000256" key="4">
    <source>
        <dbReference type="ARBA" id="ARBA00022801"/>
    </source>
</evidence>
<dbReference type="Gene3D" id="3.40.630.10">
    <property type="entry name" value="Zn peptidases"/>
    <property type="match status" value="1"/>
</dbReference>
<keyword evidence="11" id="KW-1185">Reference proteome</keyword>
<evidence type="ECO:0000313" key="11">
    <source>
        <dbReference type="Proteomes" id="UP001221597"/>
    </source>
</evidence>
<keyword evidence="5" id="KW-0862">Zinc</keyword>
<dbReference type="InterPro" id="IPR029062">
    <property type="entry name" value="Class_I_gatase-like"/>
</dbReference>
<sequence length="781" mass="87876">MKKRVIQLLIIAFISLLPFTFLTEVSADEQQQEQSPFNSEHYDYTTYQEIEGKLHSLDKKSNRVTLEVVGQSTNGHNIYSVIVSDPQAKGKYGKIQALRKKMFKHPGKAQEWADKHPDFKVPFMINGSIHGNEFVGSDAVLQLIERFAFEDDNVTKDILEKNILIFNVVVNPDGRINATRFNGEGIDLNRDYITQSQPETQASVEMITEWNPMVFLDLHGYVQYSSEKPGLIEPTTPPHNPNYEYDLYSKWALDQAEAMEKEIVTHKEDYTSELYKNLEGVHIPRRDAEYGWDDYPPIFAPMYAMYHGAYGATIEAPNNTWDGVEWQINAVMGALKFATNHKNEMIKDQIEVFKRGINFHHPTHEEGFFPHAYVLPVDEKDPTATHKAVKHLKANDIDVGKTKQPFAVNGKQYEAGTFIVPMDQAKAGLANTMLWDGEDISYDTPAMYDISAWSLPELWGFEAIAVDENLDVQAVKVNKINHKGELDGKGPYQIPNSSVQAVALVNQLLQNGIPVLQDNQGDYYVENQSGNDLRKAVAESGLTLTTSEIPDEAQTLDNLKVAILKDGGMWKSQSHSGTKIALERLGFEVDEVHPRQVAEDGLSDYDVFVYSGTDRLISYELSKANQPFGLKNEQQFENFKRHINAFATNGGSYIAVGAGASQATKTLGLTDVTINLGQSNSNGIVRVNYEHTPLTAGYDGTDIGFVYNPVWYTNITDQTVAASFKQQDFFKAGFWKNREDARGEAVIIQENEKDVTLIGLEAGFRDHTDYLYRLLSNAIFE</sequence>
<feature type="active site" description="Proton donor/acceptor" evidence="7">
    <location>
        <position position="315"/>
    </location>
</feature>
<feature type="domain" description="Peptidase M14" evidence="9">
    <location>
        <begin position="43"/>
        <end position="338"/>
    </location>
</feature>
<evidence type="ECO:0000256" key="1">
    <source>
        <dbReference type="ARBA" id="ARBA00001947"/>
    </source>
</evidence>
<comment type="similarity">
    <text evidence="2 7">Belongs to the peptidase M14 family.</text>
</comment>
<dbReference type="Proteomes" id="UP001221597">
    <property type="component" value="Chromosome"/>
</dbReference>
<dbReference type="SUPFAM" id="SSF53187">
    <property type="entry name" value="Zn-dependent exopeptidases"/>
    <property type="match status" value="1"/>
</dbReference>
<keyword evidence="3" id="KW-0645">Protease</keyword>
<dbReference type="PROSITE" id="PS52035">
    <property type="entry name" value="PEPTIDASE_M14"/>
    <property type="match status" value="1"/>
</dbReference>
<dbReference type="GO" id="GO:0004180">
    <property type="term" value="F:carboxypeptidase activity"/>
    <property type="evidence" value="ECO:0007669"/>
    <property type="project" value="UniProtKB-KW"/>
</dbReference>